<organism evidence="4 5">
    <name type="scientific">Streptomyces purpureus</name>
    <dbReference type="NCBI Taxonomy" id="1951"/>
    <lineage>
        <taxon>Bacteria</taxon>
        <taxon>Bacillati</taxon>
        <taxon>Actinomycetota</taxon>
        <taxon>Actinomycetes</taxon>
        <taxon>Kitasatosporales</taxon>
        <taxon>Streptomycetaceae</taxon>
        <taxon>Streptomyces</taxon>
    </lineage>
</organism>
<comment type="caution">
    <text evidence="4">The sequence shown here is derived from an EMBL/GenBank/DDBJ whole genome shotgun (WGS) entry which is preliminary data.</text>
</comment>
<accession>A0A918GYA6</accession>
<reference evidence="4" key="2">
    <citation type="submission" date="2020-09" db="EMBL/GenBank/DDBJ databases">
        <authorList>
            <person name="Sun Q."/>
            <person name="Ohkuma M."/>
        </authorList>
    </citation>
    <scope>NUCLEOTIDE SEQUENCE</scope>
    <source>
        <strain evidence="4">JCM 3172</strain>
    </source>
</reference>
<feature type="signal peptide" evidence="2">
    <location>
        <begin position="1"/>
        <end position="28"/>
    </location>
</feature>
<evidence type="ECO:0000256" key="2">
    <source>
        <dbReference type="SAM" id="SignalP"/>
    </source>
</evidence>
<dbReference type="InterPro" id="IPR003646">
    <property type="entry name" value="SH3-like_bac-type"/>
</dbReference>
<name>A0A918GYA6_9ACTN</name>
<evidence type="ECO:0000313" key="5">
    <source>
        <dbReference type="Proteomes" id="UP000619486"/>
    </source>
</evidence>
<feature type="domain" description="SH3b" evidence="3">
    <location>
        <begin position="64"/>
        <end position="119"/>
    </location>
</feature>
<keyword evidence="5" id="KW-1185">Reference proteome</keyword>
<dbReference type="Gene3D" id="2.30.30.40">
    <property type="entry name" value="SH3 Domains"/>
    <property type="match status" value="1"/>
</dbReference>
<feature type="region of interest" description="Disordered" evidence="1">
    <location>
        <begin position="29"/>
        <end position="52"/>
    </location>
</feature>
<reference evidence="4" key="1">
    <citation type="journal article" date="2014" name="Int. J. Syst. Evol. Microbiol.">
        <title>Complete genome sequence of Corynebacterium casei LMG S-19264T (=DSM 44701T), isolated from a smear-ripened cheese.</title>
        <authorList>
            <consortium name="US DOE Joint Genome Institute (JGI-PGF)"/>
            <person name="Walter F."/>
            <person name="Albersmeier A."/>
            <person name="Kalinowski J."/>
            <person name="Ruckert C."/>
        </authorList>
    </citation>
    <scope>NUCLEOTIDE SEQUENCE</scope>
    <source>
        <strain evidence="4">JCM 3172</strain>
    </source>
</reference>
<feature type="chain" id="PRO_5036696089" description="SH3b domain-containing protein" evidence="2">
    <location>
        <begin position="29"/>
        <end position="127"/>
    </location>
</feature>
<dbReference type="EMBL" id="BMQQ01000001">
    <property type="protein sequence ID" value="GGT14844.1"/>
    <property type="molecule type" value="Genomic_DNA"/>
</dbReference>
<evidence type="ECO:0000313" key="4">
    <source>
        <dbReference type="EMBL" id="GGT14844.1"/>
    </source>
</evidence>
<keyword evidence="2" id="KW-0732">Signal</keyword>
<sequence length="127" mass="13643">MLKPTRTALALTAAGAVLALAGASAAVADEDDPKRSEATVGSVQDTAKHHAGHPVGKVVSKVPLNVRTQPSTYARAVGVVHPHELVTLQCKKRGDWVNGNTLWYRLQAKNGWVSARYVQNLHAVKWC</sequence>
<dbReference type="AlphaFoldDB" id="A0A918GYA6"/>
<protein>
    <recommendedName>
        <fullName evidence="3">SH3b domain-containing protein</fullName>
    </recommendedName>
</protein>
<dbReference type="RefSeq" id="WP_019891112.1">
    <property type="nucleotide sequence ID" value="NZ_BMQQ01000001.1"/>
</dbReference>
<evidence type="ECO:0000259" key="3">
    <source>
        <dbReference type="Pfam" id="PF08239"/>
    </source>
</evidence>
<dbReference type="Pfam" id="PF08239">
    <property type="entry name" value="SH3_3"/>
    <property type="match status" value="1"/>
</dbReference>
<evidence type="ECO:0000256" key="1">
    <source>
        <dbReference type="SAM" id="MobiDB-lite"/>
    </source>
</evidence>
<gene>
    <name evidence="4" type="ORF">GCM10014713_04490</name>
</gene>
<dbReference type="Proteomes" id="UP000619486">
    <property type="component" value="Unassembled WGS sequence"/>
</dbReference>
<proteinExistence type="predicted"/>